<feature type="region of interest" description="Disordered" evidence="1">
    <location>
        <begin position="208"/>
        <end position="246"/>
    </location>
</feature>
<name>A0A9N8JEE2_9PEZI</name>
<feature type="compositionally biased region" description="Low complexity" evidence="1">
    <location>
        <begin position="14"/>
        <end position="28"/>
    </location>
</feature>
<dbReference type="EMBL" id="CAIJEN010000004">
    <property type="protein sequence ID" value="CAD0085496.1"/>
    <property type="molecule type" value="Genomic_DNA"/>
</dbReference>
<gene>
    <name evidence="2" type="ORF">AWRI4619_LOCUS3831</name>
</gene>
<feature type="compositionally biased region" description="Polar residues" evidence="1">
    <location>
        <begin position="1"/>
        <end position="13"/>
    </location>
</feature>
<feature type="region of interest" description="Disordered" evidence="1">
    <location>
        <begin position="42"/>
        <end position="132"/>
    </location>
</feature>
<proteinExistence type="predicted"/>
<dbReference type="Proteomes" id="UP000716446">
    <property type="component" value="Unassembled WGS sequence"/>
</dbReference>
<comment type="caution">
    <text evidence="2">The sequence shown here is derived from an EMBL/GenBank/DDBJ whole genome shotgun (WGS) entry which is preliminary data.</text>
</comment>
<evidence type="ECO:0000313" key="2">
    <source>
        <dbReference type="EMBL" id="CAD0085496.1"/>
    </source>
</evidence>
<feature type="compositionally biased region" description="Low complexity" evidence="1">
    <location>
        <begin position="282"/>
        <end position="295"/>
    </location>
</feature>
<feature type="region of interest" description="Disordered" evidence="1">
    <location>
        <begin position="281"/>
        <end position="320"/>
    </location>
</feature>
<dbReference type="AlphaFoldDB" id="A0A9N8JEE2"/>
<sequence>MPARQHPSNTSAVPLSTSPTSPNPRSSLRRLSSLANLHQINPFNSFNRRRSSHSTQNSDDDPYLLNTYQQRPQNQQRRQTYMSLSEEPLPALPKSSTFSNLPMTRNRNNSKPPLSMKPPSRIPTPSMGSNTKTRLASATKSILKVGNRRGLVRSDTETLLEPHHSHDFSYSAHVLKENTSISRNRADTKPMRLPQVPLDPLDINVRSLNSFQRPRTPAGQLPKPLPRRDSLQPPTPRTPLSKVPSDQLAQTPITVTAKLRRRTMLPPEVVPLHSLCDKVKQRPSLSSDLQSRQLLTPRAAPTLSPSSCPRPSASYLRPDDSTSNVSIASGFVTSAQSTAYWSGRLMSQFDRRRNQELQALVGRTELGLSYPENDLNACLRELQKKCVTEAARLSFAMFKARVHVKAGTLGSTTGMAEGGVERRGKDMVEA</sequence>
<organism evidence="2 3">
    <name type="scientific">Aureobasidium vineae</name>
    <dbReference type="NCBI Taxonomy" id="2773715"/>
    <lineage>
        <taxon>Eukaryota</taxon>
        <taxon>Fungi</taxon>
        <taxon>Dikarya</taxon>
        <taxon>Ascomycota</taxon>
        <taxon>Pezizomycotina</taxon>
        <taxon>Dothideomycetes</taxon>
        <taxon>Dothideomycetidae</taxon>
        <taxon>Dothideales</taxon>
        <taxon>Saccotheciaceae</taxon>
        <taxon>Aureobasidium</taxon>
    </lineage>
</organism>
<accession>A0A9N8JEE2</accession>
<evidence type="ECO:0000313" key="3">
    <source>
        <dbReference type="Proteomes" id="UP000716446"/>
    </source>
</evidence>
<protein>
    <submittedName>
        <fullName evidence="2">Uncharacterized protein</fullName>
    </submittedName>
</protein>
<feature type="compositionally biased region" description="Polar residues" evidence="1">
    <location>
        <begin position="94"/>
        <end position="112"/>
    </location>
</feature>
<keyword evidence="3" id="KW-1185">Reference proteome</keyword>
<reference evidence="2" key="1">
    <citation type="submission" date="2020-06" db="EMBL/GenBank/DDBJ databases">
        <authorList>
            <person name="Onetto C."/>
        </authorList>
    </citation>
    <scope>NUCLEOTIDE SEQUENCE</scope>
</reference>
<evidence type="ECO:0000256" key="1">
    <source>
        <dbReference type="SAM" id="MobiDB-lite"/>
    </source>
</evidence>
<feature type="compositionally biased region" description="Low complexity" evidence="1">
    <location>
        <begin position="69"/>
        <end position="79"/>
    </location>
</feature>
<feature type="region of interest" description="Disordered" evidence="1">
    <location>
        <begin position="1"/>
        <end position="28"/>
    </location>
</feature>